<comment type="similarity">
    <text evidence="2 7">Belongs to the SYF2 family.</text>
</comment>
<evidence type="ECO:0000256" key="8">
    <source>
        <dbReference type="SAM" id="MobiDB-lite"/>
    </source>
</evidence>
<evidence type="ECO:0000313" key="10">
    <source>
        <dbReference type="WBParaSite" id="PSAMB.scaffold4460size14515.g24389.t1"/>
    </source>
</evidence>
<dbReference type="AlphaFoldDB" id="A0A914WL70"/>
<keyword evidence="4 7" id="KW-0747">Spliceosome</keyword>
<comment type="subunit">
    <text evidence="7">May be part of a spliceosome complex.</text>
</comment>
<dbReference type="InterPro" id="IPR013260">
    <property type="entry name" value="mRNA_splic_SYF2"/>
</dbReference>
<evidence type="ECO:0000256" key="6">
    <source>
        <dbReference type="ARBA" id="ARBA00023242"/>
    </source>
</evidence>
<evidence type="ECO:0000256" key="7">
    <source>
        <dbReference type="RuleBase" id="RU367148"/>
    </source>
</evidence>
<evidence type="ECO:0000256" key="1">
    <source>
        <dbReference type="ARBA" id="ARBA00004123"/>
    </source>
</evidence>
<comment type="subcellular location">
    <subcellularLocation>
        <location evidence="1 7">Nucleus</location>
    </subcellularLocation>
</comment>
<proteinExistence type="inferred from homology"/>
<reference evidence="10" key="1">
    <citation type="submission" date="2022-11" db="UniProtKB">
        <authorList>
            <consortium name="WormBaseParasite"/>
        </authorList>
    </citation>
    <scope>IDENTIFICATION</scope>
</reference>
<dbReference type="WBParaSite" id="PSAMB.scaffold4460size14515.g24389.t1">
    <property type="protein sequence ID" value="PSAMB.scaffold4460size14515.g24389.t1"/>
    <property type="gene ID" value="PSAMB.scaffold4460size14515.g24389"/>
</dbReference>
<evidence type="ECO:0000256" key="5">
    <source>
        <dbReference type="ARBA" id="ARBA00023187"/>
    </source>
</evidence>
<evidence type="ECO:0000256" key="4">
    <source>
        <dbReference type="ARBA" id="ARBA00022728"/>
    </source>
</evidence>
<protein>
    <recommendedName>
        <fullName evidence="7">Pre-mRNA-splicing factor SYF2</fullName>
    </recommendedName>
</protein>
<keyword evidence="6 7" id="KW-0539">Nucleus</keyword>
<feature type="compositionally biased region" description="Basic and acidic residues" evidence="8">
    <location>
        <begin position="30"/>
        <end position="86"/>
    </location>
</feature>
<evidence type="ECO:0000256" key="3">
    <source>
        <dbReference type="ARBA" id="ARBA00022664"/>
    </source>
</evidence>
<evidence type="ECO:0000313" key="9">
    <source>
        <dbReference type="Proteomes" id="UP000887566"/>
    </source>
</evidence>
<dbReference type="GO" id="GO:0071013">
    <property type="term" value="C:catalytic step 2 spliceosome"/>
    <property type="evidence" value="ECO:0007669"/>
    <property type="project" value="TreeGrafter"/>
</dbReference>
<feature type="compositionally biased region" description="Low complexity" evidence="8">
    <location>
        <begin position="1"/>
        <end position="12"/>
    </location>
</feature>
<dbReference type="PANTHER" id="PTHR13264">
    <property type="entry name" value="GCIP-INTERACTING PROTEIN P29"/>
    <property type="match status" value="1"/>
</dbReference>
<accession>A0A914WL70</accession>
<feature type="region of interest" description="Disordered" evidence="8">
    <location>
        <begin position="1"/>
        <end position="86"/>
    </location>
</feature>
<dbReference type="GO" id="GO:0000398">
    <property type="term" value="P:mRNA splicing, via spliceosome"/>
    <property type="evidence" value="ECO:0007669"/>
    <property type="project" value="UniProtKB-UniRule"/>
</dbReference>
<organism evidence="9 10">
    <name type="scientific">Plectus sambesii</name>
    <dbReference type="NCBI Taxonomy" id="2011161"/>
    <lineage>
        <taxon>Eukaryota</taxon>
        <taxon>Metazoa</taxon>
        <taxon>Ecdysozoa</taxon>
        <taxon>Nematoda</taxon>
        <taxon>Chromadorea</taxon>
        <taxon>Plectida</taxon>
        <taxon>Plectina</taxon>
        <taxon>Plectoidea</taxon>
        <taxon>Plectidae</taxon>
        <taxon>Plectus</taxon>
    </lineage>
</organism>
<comment type="function">
    <text evidence="7">Involved in pre-mRNA splicing.</text>
</comment>
<evidence type="ECO:0000256" key="2">
    <source>
        <dbReference type="ARBA" id="ARBA00010028"/>
    </source>
</evidence>
<dbReference type="Pfam" id="PF08231">
    <property type="entry name" value="SYF2"/>
    <property type="match status" value="1"/>
</dbReference>
<feature type="compositionally biased region" description="Basic and acidic residues" evidence="8">
    <location>
        <begin position="13"/>
        <end position="22"/>
    </location>
</feature>
<keyword evidence="9" id="KW-1185">Reference proteome</keyword>
<dbReference type="PANTHER" id="PTHR13264:SF5">
    <property type="entry name" value="PRE-MRNA-SPLICING FACTOR SYF2"/>
    <property type="match status" value="1"/>
</dbReference>
<dbReference type="Proteomes" id="UP000887566">
    <property type="component" value="Unplaced"/>
</dbReference>
<name>A0A914WL70_9BILA</name>
<dbReference type="GO" id="GO:0071014">
    <property type="term" value="C:post-mRNA release spliceosomal complex"/>
    <property type="evidence" value="ECO:0007669"/>
    <property type="project" value="TreeGrafter"/>
</dbReference>
<dbReference type="GO" id="GO:0000974">
    <property type="term" value="C:Prp19 complex"/>
    <property type="evidence" value="ECO:0007669"/>
    <property type="project" value="TreeGrafter"/>
</dbReference>
<keyword evidence="3 7" id="KW-0507">mRNA processing</keyword>
<keyword evidence="5 7" id="KW-0508">mRNA splicing</keyword>
<sequence>MSEAASSSSVSDAAKRLEEQKARLRSLHTRRNESRKQNHQEVVEEDRRDKLPKNYEAKRQRQEWELEELEKRKEAEEKGEDYDRLKNMQTQADIAEKIDGSKRRKKNPDTGFADYEAMTMRQYQRLTTSLKPDMRNYSEMRQVMGDEQFYPSSNTLIQGNHYPTESSIDRLVGDIEKQATKRDQYHRRRMFDPEANIDYINERNRKFNQKLDRFYNQYTEDVKQDLERGTAV</sequence>